<accession>A0A6A5BTU2</accession>
<dbReference type="AlphaFoldDB" id="A0A6A5BTU2"/>
<sequence length="151" mass="17560">MLSQPPRSFRRFVAPFKPFALSCYSSHLNKQQSILLYLSSVNSGIQSHANDYHTNSVQFQQQEAFNPFEGKTEGLKRIDFVNVLPSDVVKNKKELLVEDMIAVNEKNLNNNYYKENLRKAALNWRKEVKKVRRVDLGPFASATFENYDINW</sequence>
<evidence type="ECO:0000313" key="1">
    <source>
        <dbReference type="EMBL" id="KAF0977170.1"/>
    </source>
</evidence>
<dbReference type="GeneID" id="68111041"/>
<name>A0A6A5BTU2_NAEFO</name>
<keyword evidence="2" id="KW-1185">Reference proteome</keyword>
<comment type="caution">
    <text evidence="1">The sequence shown here is derived from an EMBL/GenBank/DDBJ whole genome shotgun (WGS) entry which is preliminary data.</text>
</comment>
<dbReference type="VEuPathDB" id="AmoebaDB:NfTy_064120"/>
<dbReference type="Proteomes" id="UP000444721">
    <property type="component" value="Unassembled WGS sequence"/>
</dbReference>
<reference evidence="1 2" key="1">
    <citation type="journal article" date="2019" name="Sci. Rep.">
        <title>Nanopore sequencing improves the draft genome of the human pathogenic amoeba Naegleria fowleri.</title>
        <authorList>
            <person name="Liechti N."/>
            <person name="Schurch N."/>
            <person name="Bruggmann R."/>
            <person name="Wittwer M."/>
        </authorList>
    </citation>
    <scope>NUCLEOTIDE SEQUENCE [LARGE SCALE GENOMIC DNA]</scope>
    <source>
        <strain evidence="1 2">ATCC 30894</strain>
    </source>
</reference>
<dbReference type="EMBL" id="VFQX01000035">
    <property type="protein sequence ID" value="KAF0977170.1"/>
    <property type="molecule type" value="Genomic_DNA"/>
</dbReference>
<protein>
    <submittedName>
        <fullName evidence="1">Uncharacterized protein</fullName>
    </submittedName>
</protein>
<dbReference type="RefSeq" id="XP_044561883.1">
    <property type="nucleotide sequence ID" value="XM_044707170.1"/>
</dbReference>
<dbReference type="OrthoDB" id="10366218at2759"/>
<dbReference type="VEuPathDB" id="AmoebaDB:FDP41_003823"/>
<organism evidence="1 2">
    <name type="scientific">Naegleria fowleri</name>
    <name type="common">Brain eating amoeba</name>
    <dbReference type="NCBI Taxonomy" id="5763"/>
    <lineage>
        <taxon>Eukaryota</taxon>
        <taxon>Discoba</taxon>
        <taxon>Heterolobosea</taxon>
        <taxon>Tetramitia</taxon>
        <taxon>Eutetramitia</taxon>
        <taxon>Vahlkampfiidae</taxon>
        <taxon>Naegleria</taxon>
    </lineage>
</organism>
<gene>
    <name evidence="1" type="ORF">FDP41_003823</name>
</gene>
<evidence type="ECO:0000313" key="2">
    <source>
        <dbReference type="Proteomes" id="UP000444721"/>
    </source>
</evidence>
<proteinExistence type="predicted"/>